<feature type="transmembrane region" description="Helical" evidence="1">
    <location>
        <begin position="103"/>
        <end position="121"/>
    </location>
</feature>
<name>A0A4Q7N3E4_9BACT</name>
<dbReference type="AlphaFoldDB" id="A0A4Q7N3E4"/>
<dbReference type="EMBL" id="SGXA01000001">
    <property type="protein sequence ID" value="RZS74998.1"/>
    <property type="molecule type" value="Genomic_DNA"/>
</dbReference>
<dbReference type="Proteomes" id="UP000293874">
    <property type="component" value="Unassembled WGS sequence"/>
</dbReference>
<gene>
    <name evidence="2" type="ORF">EV199_0853</name>
</gene>
<evidence type="ECO:0008006" key="4">
    <source>
        <dbReference type="Google" id="ProtNLM"/>
    </source>
</evidence>
<dbReference type="RefSeq" id="WP_130539411.1">
    <property type="nucleotide sequence ID" value="NZ_CP042431.1"/>
</dbReference>
<evidence type="ECO:0000256" key="1">
    <source>
        <dbReference type="SAM" id="Phobius"/>
    </source>
</evidence>
<keyword evidence="3" id="KW-1185">Reference proteome</keyword>
<evidence type="ECO:0000313" key="2">
    <source>
        <dbReference type="EMBL" id="RZS74998.1"/>
    </source>
</evidence>
<accession>A0A4Q7N3E4</accession>
<keyword evidence="1" id="KW-0472">Membrane</keyword>
<reference evidence="2 3" key="1">
    <citation type="submission" date="2019-02" db="EMBL/GenBank/DDBJ databases">
        <title>Genomic Encyclopedia of Type Strains, Phase IV (KMG-IV): sequencing the most valuable type-strain genomes for metagenomic binning, comparative biology and taxonomic classification.</title>
        <authorList>
            <person name="Goeker M."/>
        </authorList>
    </citation>
    <scope>NUCLEOTIDE SEQUENCE [LARGE SCALE GENOMIC DNA]</scope>
    <source>
        <strain evidence="2 3">DSM 18116</strain>
    </source>
</reference>
<keyword evidence="1" id="KW-1133">Transmembrane helix</keyword>
<evidence type="ECO:0000313" key="3">
    <source>
        <dbReference type="Proteomes" id="UP000293874"/>
    </source>
</evidence>
<organism evidence="2 3">
    <name type="scientific">Pseudobacter ginsenosidimutans</name>
    <dbReference type="NCBI Taxonomy" id="661488"/>
    <lineage>
        <taxon>Bacteria</taxon>
        <taxon>Pseudomonadati</taxon>
        <taxon>Bacteroidota</taxon>
        <taxon>Chitinophagia</taxon>
        <taxon>Chitinophagales</taxon>
        <taxon>Chitinophagaceae</taxon>
        <taxon>Pseudobacter</taxon>
    </lineage>
</organism>
<protein>
    <recommendedName>
        <fullName evidence="4">DUF983 domain-containing protein</fullName>
    </recommendedName>
</protein>
<feature type="transmembrane region" description="Helical" evidence="1">
    <location>
        <begin position="73"/>
        <end position="97"/>
    </location>
</feature>
<sequence length="159" mass="18502">MIPHTENMDLTAAEKKPSMLNLLACKCPRCRQGDMFASKNPWNLKTTMKMHNECPVCKQPLNIEVGFYYGSSYVSYAFSIAISAATFVAWWVLIGFSVYDNRFFWWLGLNAALLILLQPYLMRVARTGWLAFFVRYDKDWKTNPPAPLERTNKDQENNW</sequence>
<proteinExistence type="predicted"/>
<dbReference type="OrthoDB" id="9790326at2"/>
<comment type="caution">
    <text evidence="2">The sequence shown here is derived from an EMBL/GenBank/DDBJ whole genome shotgun (WGS) entry which is preliminary data.</text>
</comment>
<keyword evidence="1" id="KW-0812">Transmembrane</keyword>